<protein>
    <submittedName>
        <fullName evidence="1">Uncharacterized protein</fullName>
    </submittedName>
</protein>
<dbReference type="OrthoDB" id="270624at2759"/>
<reference evidence="1 2" key="1">
    <citation type="submission" date="2015-09" db="EMBL/GenBank/DDBJ databases">
        <title>Draft genome of the parasitic nematode Teladorsagia circumcincta isolate WARC Sus (inbred).</title>
        <authorList>
            <person name="Mitreva M."/>
        </authorList>
    </citation>
    <scope>NUCLEOTIDE SEQUENCE [LARGE SCALE GENOMIC DNA]</scope>
    <source>
        <strain evidence="1 2">S</strain>
    </source>
</reference>
<gene>
    <name evidence="1" type="ORF">TELCIR_24384</name>
</gene>
<name>A0A2G9T8G1_TELCI</name>
<evidence type="ECO:0000313" key="1">
    <source>
        <dbReference type="EMBL" id="PIO54257.1"/>
    </source>
</evidence>
<organism evidence="1 2">
    <name type="scientific">Teladorsagia circumcincta</name>
    <name type="common">Brown stomach worm</name>
    <name type="synonym">Ostertagia circumcincta</name>
    <dbReference type="NCBI Taxonomy" id="45464"/>
    <lineage>
        <taxon>Eukaryota</taxon>
        <taxon>Metazoa</taxon>
        <taxon>Ecdysozoa</taxon>
        <taxon>Nematoda</taxon>
        <taxon>Chromadorea</taxon>
        <taxon>Rhabditida</taxon>
        <taxon>Rhabditina</taxon>
        <taxon>Rhabditomorpha</taxon>
        <taxon>Strongyloidea</taxon>
        <taxon>Trichostrongylidae</taxon>
        <taxon>Teladorsagia</taxon>
    </lineage>
</organism>
<dbReference type="AlphaFoldDB" id="A0A2G9T8G1"/>
<dbReference type="Proteomes" id="UP000230423">
    <property type="component" value="Unassembled WGS sequence"/>
</dbReference>
<accession>A0A2G9T8G1</accession>
<sequence>MAEKKEDEEAKPDSGMRGIAMYASNVDDPYVTLHVDSDEEEKEEIEVKPEDNLVALAKIDR</sequence>
<evidence type="ECO:0000313" key="2">
    <source>
        <dbReference type="Proteomes" id="UP000230423"/>
    </source>
</evidence>
<keyword evidence="2" id="KW-1185">Reference proteome</keyword>
<proteinExistence type="predicted"/>
<dbReference type="EMBL" id="KZ399369">
    <property type="protein sequence ID" value="PIO54257.1"/>
    <property type="molecule type" value="Genomic_DNA"/>
</dbReference>